<evidence type="ECO:0000313" key="17">
    <source>
        <dbReference type="Proteomes" id="UP001152523"/>
    </source>
</evidence>
<evidence type="ECO:0000256" key="8">
    <source>
        <dbReference type="ARBA" id="ARBA00023002"/>
    </source>
</evidence>
<name>A0AAV0FHL0_9ASTE</name>
<dbReference type="InterPro" id="IPR015876">
    <property type="entry name" value="Acyl-CoA_DS"/>
</dbReference>
<keyword evidence="12 13" id="KW-0275">Fatty acid biosynthesis</keyword>
<gene>
    <name evidence="16" type="ORF">CEPIT_LOCUS34279</name>
</gene>
<feature type="transmembrane region" description="Helical" evidence="14">
    <location>
        <begin position="37"/>
        <end position="55"/>
    </location>
</feature>
<dbReference type="GO" id="GO:0042761">
    <property type="term" value="P:very long-chain fatty acid biosynthetic process"/>
    <property type="evidence" value="ECO:0007669"/>
    <property type="project" value="TreeGrafter"/>
</dbReference>
<evidence type="ECO:0000256" key="1">
    <source>
        <dbReference type="ARBA" id="ARBA00004141"/>
    </source>
</evidence>
<keyword evidence="8 13" id="KW-0560">Oxidoreductase</keyword>
<dbReference type="Proteomes" id="UP001152523">
    <property type="component" value="Unassembled WGS sequence"/>
</dbReference>
<keyword evidence="11 14" id="KW-0472">Membrane</keyword>
<feature type="transmembrane region" description="Helical" evidence="14">
    <location>
        <begin position="12"/>
        <end position="31"/>
    </location>
</feature>
<evidence type="ECO:0000256" key="7">
    <source>
        <dbReference type="ARBA" id="ARBA00022989"/>
    </source>
</evidence>
<comment type="caution">
    <text evidence="16">The sequence shown here is derived from an EMBL/GenBank/DDBJ whole genome shotgun (WGS) entry which is preliminary data.</text>
</comment>
<dbReference type="EMBL" id="CAMAPF010000985">
    <property type="protein sequence ID" value="CAH9135130.1"/>
    <property type="molecule type" value="Genomic_DNA"/>
</dbReference>
<comment type="pathway">
    <text evidence="2">Lipid metabolism.</text>
</comment>
<evidence type="ECO:0000256" key="12">
    <source>
        <dbReference type="ARBA" id="ARBA00023160"/>
    </source>
</evidence>
<reference evidence="16" key="1">
    <citation type="submission" date="2022-07" db="EMBL/GenBank/DDBJ databases">
        <authorList>
            <person name="Macas J."/>
            <person name="Novak P."/>
            <person name="Neumann P."/>
        </authorList>
    </citation>
    <scope>NUCLEOTIDE SEQUENCE</scope>
</reference>
<proteinExistence type="inferred from homology"/>
<keyword evidence="9" id="KW-0408">Iron</keyword>
<evidence type="ECO:0000259" key="15">
    <source>
        <dbReference type="Pfam" id="PF00487"/>
    </source>
</evidence>
<evidence type="ECO:0000256" key="6">
    <source>
        <dbReference type="ARBA" id="ARBA00022832"/>
    </source>
</evidence>
<keyword evidence="7 14" id="KW-1133">Transmembrane helix</keyword>
<evidence type="ECO:0000256" key="3">
    <source>
        <dbReference type="ARBA" id="ARBA00009295"/>
    </source>
</evidence>
<keyword evidence="6" id="KW-0276">Fatty acid metabolism</keyword>
<evidence type="ECO:0000256" key="5">
    <source>
        <dbReference type="ARBA" id="ARBA00022692"/>
    </source>
</evidence>
<organism evidence="16 17">
    <name type="scientific">Cuscuta epithymum</name>
    <dbReference type="NCBI Taxonomy" id="186058"/>
    <lineage>
        <taxon>Eukaryota</taxon>
        <taxon>Viridiplantae</taxon>
        <taxon>Streptophyta</taxon>
        <taxon>Embryophyta</taxon>
        <taxon>Tracheophyta</taxon>
        <taxon>Spermatophyta</taxon>
        <taxon>Magnoliopsida</taxon>
        <taxon>eudicotyledons</taxon>
        <taxon>Gunneridae</taxon>
        <taxon>Pentapetalae</taxon>
        <taxon>asterids</taxon>
        <taxon>lamiids</taxon>
        <taxon>Solanales</taxon>
        <taxon>Convolvulaceae</taxon>
        <taxon>Cuscuteae</taxon>
        <taxon>Cuscuta</taxon>
        <taxon>Cuscuta subgen. Cuscuta</taxon>
    </lineage>
</organism>
<keyword evidence="10" id="KW-0443">Lipid metabolism</keyword>
<dbReference type="PANTHER" id="PTHR11351">
    <property type="entry name" value="ACYL-COA DESATURASE"/>
    <property type="match status" value="1"/>
</dbReference>
<evidence type="ECO:0000256" key="2">
    <source>
        <dbReference type="ARBA" id="ARBA00005189"/>
    </source>
</evidence>
<dbReference type="InterPro" id="IPR005804">
    <property type="entry name" value="FA_desaturase_dom"/>
</dbReference>
<dbReference type="PANTHER" id="PTHR11351:SF31">
    <property type="entry name" value="DESATURASE 1, ISOFORM A-RELATED"/>
    <property type="match status" value="1"/>
</dbReference>
<evidence type="ECO:0000256" key="9">
    <source>
        <dbReference type="ARBA" id="ARBA00023004"/>
    </source>
</evidence>
<comment type="cofactor">
    <cofactor evidence="13">
        <name>Fe(2+)</name>
        <dbReference type="ChEBI" id="CHEBI:29033"/>
    </cofactor>
</comment>
<comment type="domain">
    <text evidence="13">The histidine box domains are involved in binding the catalytic metal ions.</text>
</comment>
<evidence type="ECO:0000256" key="13">
    <source>
        <dbReference type="RuleBase" id="RU000581"/>
    </source>
</evidence>
<accession>A0AAV0FHL0</accession>
<evidence type="ECO:0000313" key="16">
    <source>
        <dbReference type="EMBL" id="CAH9135130.1"/>
    </source>
</evidence>
<evidence type="ECO:0000256" key="11">
    <source>
        <dbReference type="ARBA" id="ARBA00023136"/>
    </source>
</evidence>
<dbReference type="GO" id="GO:0005789">
    <property type="term" value="C:endoplasmic reticulum membrane"/>
    <property type="evidence" value="ECO:0007669"/>
    <property type="project" value="TreeGrafter"/>
</dbReference>
<evidence type="ECO:0000256" key="10">
    <source>
        <dbReference type="ARBA" id="ARBA00023098"/>
    </source>
</evidence>
<evidence type="ECO:0000256" key="14">
    <source>
        <dbReference type="SAM" id="Phobius"/>
    </source>
</evidence>
<dbReference type="PRINTS" id="PR00075">
    <property type="entry name" value="FACDDSATRASE"/>
</dbReference>
<comment type="subcellular location">
    <subcellularLocation>
        <location evidence="1">Membrane</location>
        <topology evidence="1">Multi-pass membrane protein</topology>
    </subcellularLocation>
</comment>
<sequence>MEKYLRIGPGQPSAIVVMPLVHLLAGFAPFCFSWDCVGVWLGLYILTGLGITLGYHRNLCHKSFKLPKWLEYFFAYWGALALQGDPIVWVSTHRYHHKYTDSVKDPHSPLEGFWFSHMGWVFDVESEKERSERATNVADLENQPFYKFLQQTYIVHPAILGALLYAIGGFPYVVWGLGVRGTWGFHVTFLVNSACHIWGNQPWKTGDLSRNNWLVALVTFGEGWHNNHHAFEHSARHGIEWWQLDTAWCTIWTLKKLGLATHVKLPTDAQKKKMALMNGNQTLPSADGIPRLLK</sequence>
<dbReference type="AlphaFoldDB" id="A0AAV0FHL0"/>
<dbReference type="Pfam" id="PF00487">
    <property type="entry name" value="FA_desaturase"/>
    <property type="match status" value="1"/>
</dbReference>
<keyword evidence="17" id="KW-1185">Reference proteome</keyword>
<keyword evidence="5 13" id="KW-0812">Transmembrane</keyword>
<dbReference type="GO" id="GO:0016717">
    <property type="term" value="F:oxidoreductase activity, acting on paired donors, with oxidation of a pair of donors resulting in the reduction of molecular oxygen to two molecules of water"/>
    <property type="evidence" value="ECO:0007669"/>
    <property type="project" value="InterPro"/>
</dbReference>
<evidence type="ECO:0000256" key="4">
    <source>
        <dbReference type="ARBA" id="ARBA00022516"/>
    </source>
</evidence>
<protein>
    <recommendedName>
        <fullName evidence="15">Fatty acid desaturase domain-containing protein</fullName>
    </recommendedName>
</protein>
<feature type="transmembrane region" description="Helical" evidence="14">
    <location>
        <begin position="153"/>
        <end position="175"/>
    </location>
</feature>
<comment type="similarity">
    <text evidence="3 13">Belongs to the fatty acid desaturase type 1 family.</text>
</comment>
<dbReference type="CDD" id="cd03505">
    <property type="entry name" value="Delta9-FADS-like"/>
    <property type="match status" value="1"/>
</dbReference>
<feature type="domain" description="Fatty acid desaturase" evidence="15">
    <location>
        <begin position="38"/>
        <end position="248"/>
    </location>
</feature>
<keyword evidence="4 13" id="KW-0444">Lipid biosynthesis</keyword>